<evidence type="ECO:0000256" key="2">
    <source>
        <dbReference type="SAM" id="MobiDB-lite"/>
    </source>
</evidence>
<evidence type="ECO:0000313" key="4">
    <source>
        <dbReference type="Proteomes" id="UP000298416"/>
    </source>
</evidence>
<comment type="caution">
    <text evidence="3">The sequence shown here is derived from an EMBL/GenBank/DDBJ whole genome shotgun (WGS) entry which is preliminary data.</text>
</comment>
<dbReference type="PANTHER" id="PTHR31642">
    <property type="entry name" value="TRICHOTHECENE 3-O-ACETYLTRANSFERASE"/>
    <property type="match status" value="1"/>
</dbReference>
<reference evidence="3" key="1">
    <citation type="submission" date="2018-01" db="EMBL/GenBank/DDBJ databases">
        <authorList>
            <person name="Mao J.F."/>
        </authorList>
    </citation>
    <scope>NUCLEOTIDE SEQUENCE</scope>
    <source>
        <strain evidence="3">Huo1</strain>
        <tissue evidence="3">Leaf</tissue>
    </source>
</reference>
<reference evidence="3" key="2">
    <citation type="submission" date="2020-08" db="EMBL/GenBank/DDBJ databases">
        <title>Plant Genome Project.</title>
        <authorList>
            <person name="Zhang R.-G."/>
        </authorList>
    </citation>
    <scope>NUCLEOTIDE SEQUENCE</scope>
    <source>
        <strain evidence="3">Huo1</strain>
        <tissue evidence="3">Leaf</tissue>
    </source>
</reference>
<proteinExistence type="inferred from homology"/>
<accession>A0A8X8XG47</accession>
<dbReference type="GO" id="GO:0016747">
    <property type="term" value="F:acyltransferase activity, transferring groups other than amino-acyl groups"/>
    <property type="evidence" value="ECO:0007669"/>
    <property type="project" value="TreeGrafter"/>
</dbReference>
<gene>
    <name evidence="3" type="ORF">SASPL_126701</name>
</gene>
<protein>
    <recommendedName>
        <fullName evidence="5">Omega-hydroxypalmitate O-feruloyl transferase</fullName>
    </recommendedName>
</protein>
<evidence type="ECO:0008006" key="5">
    <source>
        <dbReference type="Google" id="ProtNLM"/>
    </source>
</evidence>
<dbReference type="InterPro" id="IPR036514">
    <property type="entry name" value="SGNH_hydro_sf"/>
</dbReference>
<feature type="compositionally biased region" description="Low complexity" evidence="2">
    <location>
        <begin position="623"/>
        <end position="636"/>
    </location>
</feature>
<dbReference type="Pfam" id="PF02458">
    <property type="entry name" value="Transferase"/>
    <property type="match status" value="2"/>
</dbReference>
<evidence type="ECO:0000256" key="1">
    <source>
        <dbReference type="ARBA" id="ARBA00009861"/>
    </source>
</evidence>
<keyword evidence="4" id="KW-1185">Reference proteome</keyword>
<dbReference type="PANTHER" id="PTHR31642:SF50">
    <property type="entry name" value="F21B7.2"/>
    <property type="match status" value="1"/>
</dbReference>
<organism evidence="3">
    <name type="scientific">Salvia splendens</name>
    <name type="common">Scarlet sage</name>
    <dbReference type="NCBI Taxonomy" id="180675"/>
    <lineage>
        <taxon>Eukaryota</taxon>
        <taxon>Viridiplantae</taxon>
        <taxon>Streptophyta</taxon>
        <taxon>Embryophyta</taxon>
        <taxon>Tracheophyta</taxon>
        <taxon>Spermatophyta</taxon>
        <taxon>Magnoliopsida</taxon>
        <taxon>eudicotyledons</taxon>
        <taxon>Gunneridae</taxon>
        <taxon>Pentapetalae</taxon>
        <taxon>asterids</taxon>
        <taxon>lamiids</taxon>
        <taxon>Lamiales</taxon>
        <taxon>Lamiaceae</taxon>
        <taxon>Nepetoideae</taxon>
        <taxon>Mentheae</taxon>
        <taxon>Salviinae</taxon>
        <taxon>Salvia</taxon>
        <taxon>Salvia subgen. Calosphace</taxon>
        <taxon>core Calosphace</taxon>
    </lineage>
</organism>
<comment type="similarity">
    <text evidence="1">Belongs to the plant acyltransferase family.</text>
</comment>
<dbReference type="AlphaFoldDB" id="A0A8X8XG47"/>
<dbReference type="Gene3D" id="3.30.559.10">
    <property type="entry name" value="Chloramphenicol acetyltransferase-like domain"/>
    <property type="match status" value="2"/>
</dbReference>
<dbReference type="EMBL" id="PNBA02000009">
    <property type="protein sequence ID" value="KAG6413985.1"/>
    <property type="molecule type" value="Genomic_DNA"/>
</dbReference>
<name>A0A8X8XG47_SALSN</name>
<evidence type="ECO:0000313" key="3">
    <source>
        <dbReference type="EMBL" id="KAG6413985.1"/>
    </source>
</evidence>
<dbReference type="Gene3D" id="3.40.50.1110">
    <property type="entry name" value="SGNH hydrolase"/>
    <property type="match status" value="1"/>
</dbReference>
<dbReference type="Proteomes" id="UP000298416">
    <property type="component" value="Unassembled WGS sequence"/>
</dbReference>
<feature type="compositionally biased region" description="Polar residues" evidence="2">
    <location>
        <begin position="644"/>
        <end position="656"/>
    </location>
</feature>
<dbReference type="InterPro" id="IPR050317">
    <property type="entry name" value="Plant_Fungal_Acyltransferase"/>
</dbReference>
<sequence>MACWVEELDFPRLEIPVTIDGIGHVLSDFDLATAHQDTTLYLSNLDDMIGVRLFTPTVYFYQPQGDEPVVQILRDALTEVLVPYYPFTGRLRETQNGKLEIFFGPNQGALLVEAHSDVPFADLGDLSVPNPAWMNLIYRFPNEEQSKVVDMPLVIAQVTKFTCGGFSLGLRMCHCLCDGLGAMQFLSAWAETAKAGSLVVNPKPCWDREVFLPRDPPKIQFSHTEFKRTVNGSTLAKTLWQGKPVQKCYRMTHVWRCWVKALNVKPPDCELRLTFSVNAREKMRDTPLKEGFYGNALCVACATSTIESLVKGCLADTSQLVREARLGVSEEYLRSTIDYIDHYRPKRLEFGDKLTITQWTRFSIYEAADFGWGPAMFVLGDSSVDCGDNNPFNALFHRNLSRFPCNGSDTTLLPQLLAKQMKLPYTTPFYSQNGSIVRILGGLNFGSAEASILSPRSRNYQSLNQQLRQAFGTIQLLQIVCAGVVPLGCAPQALLLLQSGGNGVRKACLDDVNKVVSYYNRRLDGNIAGMDRQLGDARVVFCGRIEGVRNACCGVVRDGKVSGCVSTEMACQEASTHVWWDLQNPTPAVNSLLAQSAWSSPPLFFETALLSCRKRIASDDGCVVSSPPEEGPPVGVNAADTEIHQTQVGTKNSNKT</sequence>
<feature type="region of interest" description="Disordered" evidence="2">
    <location>
        <begin position="623"/>
        <end position="656"/>
    </location>
</feature>
<dbReference type="InterPro" id="IPR023213">
    <property type="entry name" value="CAT-like_dom_sf"/>
</dbReference>